<dbReference type="SUPFAM" id="SSF89009">
    <property type="entry name" value="GAT-like domain"/>
    <property type="match status" value="1"/>
</dbReference>
<dbReference type="InterPro" id="IPR011417">
    <property type="entry name" value="ANTH_dom"/>
</dbReference>
<gene>
    <name evidence="2" type="ORF">F3Y22_tig00003507pilonHSYRG00096</name>
</gene>
<evidence type="ECO:0000313" key="3">
    <source>
        <dbReference type="Proteomes" id="UP000436088"/>
    </source>
</evidence>
<dbReference type="EMBL" id="VEPZ02000224">
    <property type="protein sequence ID" value="KAE8729587.1"/>
    <property type="molecule type" value="Genomic_DNA"/>
</dbReference>
<evidence type="ECO:0000259" key="1">
    <source>
        <dbReference type="Pfam" id="PF07651"/>
    </source>
</evidence>
<dbReference type="PANTHER" id="PTHR33116:SF86">
    <property type="entry name" value="REVERSE TRANSCRIPTASE DOMAIN-CONTAINING PROTEIN"/>
    <property type="match status" value="1"/>
</dbReference>
<evidence type="ECO:0000313" key="2">
    <source>
        <dbReference type="EMBL" id="KAE8729587.1"/>
    </source>
</evidence>
<comment type="caution">
    <text evidence="2">The sequence shown here is derived from an EMBL/GenBank/DDBJ whole genome shotgun (WGS) entry which is preliminary data.</text>
</comment>
<sequence length="746" mass="85974">MKGDVWNNRMKYLMLPLSTSPRSSSYNSQRCGEMSLNGGKKILMWEINVEEILFAISQINPTKALVIANLKPFMSKCIVINQCAFVPERIIYDNFHVGYELIHYLKGSKNDSNATLKLDMEKTYDRGLSILLNDIHYKGMIKGDCASVKGPWITHLFYADDSLIFFKNSMEEAQKIKSILSTYKEASGQKINYEKLIIYFINNTRWEHRDNILKIFAVTEKEKLSDYLGMPLVMGKGEINRFRFVRNKIAKPRQGWTKNLLSFGGREVFHKTKREVGLGFRDLKLVNVALLGLLEANLDDMPSYVWGDSSLICWTNSYVDNSDMPFKCSDFMLLGYQDRMKTRFIESSHRRIQKRCKNFLHDGKVQEDRDVVIAAWNLYYDFFEVATIGVVARDIQGMVIGKMCIQIPYPFFIKLVNCKEDMSIIRLLLNEARGLLASNNGLKVFYVNHEANRAAHSLAQLTLSNLNPFSFYYAEPGRDTLILNLSDFGFSTFVPTNALYINERLDYKILERYEEKANKTTLAYDAELEEENFDEENVRKTTHFRSMKTDSCLNCNRVVATTLYQIVKESFQLYYDITEILAIFIDCFVELDLVESLNVYDYPEIEKITQKKLNLIDEFIRDKNFAAQQIENGLPKNEPKAVEEDDVKVVEGEAPVEQEKEDDSKDQAEKFALAFFDGGSPVPRWKAYQDEAEWESVLVQTSRNLYHLGGGFDVLMLDGMYQQGQTMKTMALAATEIARSRVGISR</sequence>
<reference evidence="2" key="1">
    <citation type="submission" date="2019-09" db="EMBL/GenBank/DDBJ databases">
        <title>Draft genome information of white flower Hibiscus syriacus.</title>
        <authorList>
            <person name="Kim Y.-M."/>
        </authorList>
    </citation>
    <scope>NUCLEOTIDE SEQUENCE [LARGE SCALE GENOMIC DNA]</scope>
    <source>
        <strain evidence="2">YM2019G1</strain>
    </source>
</reference>
<dbReference type="Pfam" id="PF07651">
    <property type="entry name" value="ANTH"/>
    <property type="match status" value="1"/>
</dbReference>
<keyword evidence="3" id="KW-1185">Reference proteome</keyword>
<dbReference type="PANTHER" id="PTHR33116">
    <property type="entry name" value="REVERSE TRANSCRIPTASE ZINC-BINDING DOMAIN-CONTAINING PROTEIN-RELATED-RELATED"/>
    <property type="match status" value="1"/>
</dbReference>
<proteinExistence type="predicted"/>
<feature type="domain" description="AP180 N-terminal homology (ANTH)" evidence="1">
    <location>
        <begin position="488"/>
        <end position="593"/>
    </location>
</feature>
<protein>
    <recommendedName>
        <fullName evidence="1">AP180 N-terminal homology (ANTH) domain-containing protein</fullName>
    </recommendedName>
</protein>
<dbReference type="Proteomes" id="UP000436088">
    <property type="component" value="Unassembled WGS sequence"/>
</dbReference>
<organism evidence="2 3">
    <name type="scientific">Hibiscus syriacus</name>
    <name type="common">Rose of Sharon</name>
    <dbReference type="NCBI Taxonomy" id="106335"/>
    <lineage>
        <taxon>Eukaryota</taxon>
        <taxon>Viridiplantae</taxon>
        <taxon>Streptophyta</taxon>
        <taxon>Embryophyta</taxon>
        <taxon>Tracheophyta</taxon>
        <taxon>Spermatophyta</taxon>
        <taxon>Magnoliopsida</taxon>
        <taxon>eudicotyledons</taxon>
        <taxon>Gunneridae</taxon>
        <taxon>Pentapetalae</taxon>
        <taxon>rosids</taxon>
        <taxon>malvids</taxon>
        <taxon>Malvales</taxon>
        <taxon>Malvaceae</taxon>
        <taxon>Malvoideae</taxon>
        <taxon>Hibiscus</taxon>
    </lineage>
</organism>
<name>A0A6A3CLK5_HIBSY</name>
<accession>A0A6A3CLK5</accession>
<dbReference type="AlphaFoldDB" id="A0A6A3CLK5"/>
<dbReference type="GO" id="GO:0005543">
    <property type="term" value="F:phospholipid binding"/>
    <property type="evidence" value="ECO:0007669"/>
    <property type="project" value="InterPro"/>
</dbReference>